<gene>
    <name evidence="5" type="ORF">QJ521_00900</name>
</gene>
<keyword evidence="6" id="KW-1185">Reference proteome</keyword>
<evidence type="ECO:0000256" key="1">
    <source>
        <dbReference type="ARBA" id="ARBA00023015"/>
    </source>
</evidence>
<name>A0AAW6U2I4_9MOLU</name>
<sequence length="114" mass="12859">MNEKIDLYLRIKNDIQHLIETGAYLEGEALPSVRKIAMDLGVNPNTVMKSYQLLETDGLIEIIPKKGAYVKSFQSKPTSELSILDPMINKLKENHNNDEIIKHIKALLGGKKND</sequence>
<keyword evidence="2" id="KW-0238">DNA-binding</keyword>
<dbReference type="InterPro" id="IPR036390">
    <property type="entry name" value="WH_DNA-bd_sf"/>
</dbReference>
<dbReference type="PANTHER" id="PTHR38445">
    <property type="entry name" value="HTH-TYPE TRANSCRIPTIONAL REPRESSOR YTRA"/>
    <property type="match status" value="1"/>
</dbReference>
<dbReference type="CDD" id="cd07377">
    <property type="entry name" value="WHTH_GntR"/>
    <property type="match status" value="1"/>
</dbReference>
<dbReference type="GO" id="GO:0003700">
    <property type="term" value="F:DNA-binding transcription factor activity"/>
    <property type="evidence" value="ECO:0007669"/>
    <property type="project" value="InterPro"/>
</dbReference>
<protein>
    <submittedName>
        <fullName evidence="5">Winged helix-turn-helix domain-containing protein</fullName>
    </submittedName>
</protein>
<dbReference type="Proteomes" id="UP001431532">
    <property type="component" value="Unassembled WGS sequence"/>
</dbReference>
<organism evidence="5 6">
    <name type="scientific">Peloplasma aerotolerans</name>
    <dbReference type="NCBI Taxonomy" id="3044389"/>
    <lineage>
        <taxon>Bacteria</taxon>
        <taxon>Bacillati</taxon>
        <taxon>Mycoplasmatota</taxon>
        <taxon>Mollicutes</taxon>
        <taxon>Acholeplasmatales</taxon>
        <taxon>Acholeplasmataceae</taxon>
        <taxon>Peloplasma</taxon>
    </lineage>
</organism>
<reference evidence="5" key="1">
    <citation type="submission" date="2023-05" db="EMBL/GenBank/DDBJ databases">
        <title>Mariniplasma microaerophilum sp. nov., a novel anaerobic mollicute isolated from terrestrial mud volcano, Taman Peninsula, Russia.</title>
        <authorList>
            <person name="Khomyakova M.A."/>
            <person name="Merkel A.Y."/>
            <person name="Slobodkin A.I."/>
        </authorList>
    </citation>
    <scope>NUCLEOTIDE SEQUENCE</scope>
    <source>
        <strain evidence="5">M4Ah</strain>
    </source>
</reference>
<dbReference type="PROSITE" id="PS50949">
    <property type="entry name" value="HTH_GNTR"/>
    <property type="match status" value="1"/>
</dbReference>
<keyword evidence="3" id="KW-0804">Transcription</keyword>
<dbReference type="PANTHER" id="PTHR38445:SF9">
    <property type="entry name" value="HTH-TYPE TRANSCRIPTIONAL REPRESSOR YTRA"/>
    <property type="match status" value="1"/>
</dbReference>
<proteinExistence type="predicted"/>
<evidence type="ECO:0000256" key="2">
    <source>
        <dbReference type="ARBA" id="ARBA00023125"/>
    </source>
</evidence>
<dbReference type="InterPro" id="IPR000524">
    <property type="entry name" value="Tscrpt_reg_HTH_GntR"/>
</dbReference>
<dbReference type="EMBL" id="JASCXW010000001">
    <property type="protein sequence ID" value="MDI6452107.1"/>
    <property type="molecule type" value="Genomic_DNA"/>
</dbReference>
<dbReference type="SMART" id="SM00345">
    <property type="entry name" value="HTH_GNTR"/>
    <property type="match status" value="1"/>
</dbReference>
<evidence type="ECO:0000259" key="4">
    <source>
        <dbReference type="PROSITE" id="PS50949"/>
    </source>
</evidence>
<dbReference type="SUPFAM" id="SSF46785">
    <property type="entry name" value="Winged helix' DNA-binding domain"/>
    <property type="match status" value="1"/>
</dbReference>
<dbReference type="GO" id="GO:0003677">
    <property type="term" value="F:DNA binding"/>
    <property type="evidence" value="ECO:0007669"/>
    <property type="project" value="UniProtKB-KW"/>
</dbReference>
<evidence type="ECO:0000313" key="6">
    <source>
        <dbReference type="Proteomes" id="UP001431532"/>
    </source>
</evidence>
<dbReference type="Gene3D" id="1.10.10.10">
    <property type="entry name" value="Winged helix-like DNA-binding domain superfamily/Winged helix DNA-binding domain"/>
    <property type="match status" value="1"/>
</dbReference>
<dbReference type="Pfam" id="PF00392">
    <property type="entry name" value="GntR"/>
    <property type="match status" value="1"/>
</dbReference>
<keyword evidence="1" id="KW-0805">Transcription regulation</keyword>
<evidence type="ECO:0000313" key="5">
    <source>
        <dbReference type="EMBL" id="MDI6452107.1"/>
    </source>
</evidence>
<dbReference type="AlphaFoldDB" id="A0AAW6U2I4"/>
<dbReference type="RefSeq" id="WP_282838513.1">
    <property type="nucleotide sequence ID" value="NZ_JASCXW010000001.1"/>
</dbReference>
<evidence type="ECO:0000256" key="3">
    <source>
        <dbReference type="ARBA" id="ARBA00023163"/>
    </source>
</evidence>
<accession>A0AAW6U2I4</accession>
<feature type="domain" description="HTH gntR-type" evidence="4">
    <location>
        <begin position="5"/>
        <end position="73"/>
    </location>
</feature>
<comment type="caution">
    <text evidence="5">The sequence shown here is derived from an EMBL/GenBank/DDBJ whole genome shotgun (WGS) entry which is preliminary data.</text>
</comment>
<dbReference type="InterPro" id="IPR036388">
    <property type="entry name" value="WH-like_DNA-bd_sf"/>
</dbReference>